<evidence type="ECO:0000313" key="1">
    <source>
        <dbReference type="EMBL" id="SLM17977.1"/>
    </source>
</evidence>
<proteinExistence type="predicted"/>
<sequence>MRKIGIYYAFWTQEWDVDFSPFIEKVKRLRFDLLEINGGTFAIMAPPARD</sequence>
<accession>A0A3P3XNX9</accession>
<organism evidence="1">
    <name type="scientific">uncultured spirochete</name>
    <dbReference type="NCBI Taxonomy" id="156406"/>
    <lineage>
        <taxon>Bacteria</taxon>
        <taxon>Pseudomonadati</taxon>
        <taxon>Spirochaetota</taxon>
        <taxon>Spirochaetia</taxon>
        <taxon>Spirochaetales</taxon>
        <taxon>environmental samples</taxon>
    </lineage>
</organism>
<dbReference type="Gene3D" id="3.20.20.150">
    <property type="entry name" value="Divalent-metal-dependent TIM barrel enzymes"/>
    <property type="match status" value="1"/>
</dbReference>
<gene>
    <name evidence="1" type="ORF">SPIRO4BDMA_40549</name>
</gene>
<protein>
    <recommendedName>
        <fullName evidence="2">Dolichol monophosphate mannose synthase</fullName>
    </recommendedName>
</protein>
<reference evidence="1" key="1">
    <citation type="submission" date="2017-02" db="EMBL/GenBank/DDBJ databases">
        <authorList>
            <person name="Regsiter A."/>
            <person name="William W."/>
        </authorList>
    </citation>
    <scope>NUCLEOTIDE SEQUENCE</scope>
    <source>
        <strain evidence="1">BdmA 4</strain>
    </source>
</reference>
<dbReference type="EMBL" id="FWDO01000004">
    <property type="protein sequence ID" value="SLM17977.1"/>
    <property type="molecule type" value="Genomic_DNA"/>
</dbReference>
<dbReference type="AlphaFoldDB" id="A0A3P3XNX9"/>
<evidence type="ECO:0008006" key="2">
    <source>
        <dbReference type="Google" id="ProtNLM"/>
    </source>
</evidence>
<name>A0A3P3XNX9_9SPIR</name>